<evidence type="ECO:0000313" key="1">
    <source>
        <dbReference type="EMBL" id="KAF9461555.1"/>
    </source>
</evidence>
<dbReference type="AlphaFoldDB" id="A0A9P5Y5I3"/>
<name>A0A9P5Y5I3_9AGAR</name>
<dbReference type="EMBL" id="MU150282">
    <property type="protein sequence ID" value="KAF9461555.1"/>
    <property type="molecule type" value="Genomic_DNA"/>
</dbReference>
<sequence length="106" mass="11572">MVSWFISRGGAVADDEGDFGASRWIWFLNSVEILCMAVCERMCGVGIGVVVVVVCQTVVSGIRNPNEVPVIRLGWTPKAGGFELGIYEDKIYHIIDGRDNVLPGML</sequence>
<proteinExistence type="predicted"/>
<protein>
    <submittedName>
        <fullName evidence="1">Uncharacterized protein</fullName>
    </submittedName>
</protein>
<keyword evidence="2" id="KW-1185">Reference proteome</keyword>
<evidence type="ECO:0000313" key="2">
    <source>
        <dbReference type="Proteomes" id="UP000807353"/>
    </source>
</evidence>
<dbReference type="Proteomes" id="UP000807353">
    <property type="component" value="Unassembled WGS sequence"/>
</dbReference>
<reference evidence="1" key="1">
    <citation type="submission" date="2020-11" db="EMBL/GenBank/DDBJ databases">
        <authorList>
            <consortium name="DOE Joint Genome Institute"/>
            <person name="Ahrendt S."/>
            <person name="Riley R."/>
            <person name="Andreopoulos W."/>
            <person name="Labutti K."/>
            <person name="Pangilinan J."/>
            <person name="Ruiz-Duenas F.J."/>
            <person name="Barrasa J.M."/>
            <person name="Sanchez-Garcia M."/>
            <person name="Camarero S."/>
            <person name="Miyauchi S."/>
            <person name="Serrano A."/>
            <person name="Linde D."/>
            <person name="Babiker R."/>
            <person name="Drula E."/>
            <person name="Ayuso-Fernandez I."/>
            <person name="Pacheco R."/>
            <person name="Padilla G."/>
            <person name="Ferreira P."/>
            <person name="Barriuso J."/>
            <person name="Kellner H."/>
            <person name="Castanera R."/>
            <person name="Alfaro M."/>
            <person name="Ramirez L."/>
            <person name="Pisabarro A.G."/>
            <person name="Kuo A."/>
            <person name="Tritt A."/>
            <person name="Lipzen A."/>
            <person name="He G."/>
            <person name="Yan M."/>
            <person name="Ng V."/>
            <person name="Cullen D."/>
            <person name="Martin F."/>
            <person name="Rosso M.-N."/>
            <person name="Henrissat B."/>
            <person name="Hibbett D."/>
            <person name="Martinez A.T."/>
            <person name="Grigoriev I.V."/>
        </authorList>
    </citation>
    <scope>NUCLEOTIDE SEQUENCE</scope>
    <source>
        <strain evidence="1">CBS 247.69</strain>
    </source>
</reference>
<accession>A0A9P5Y5I3</accession>
<gene>
    <name evidence="1" type="ORF">BDZ94DRAFT_1263388</name>
</gene>
<organism evidence="1 2">
    <name type="scientific">Collybia nuda</name>
    <dbReference type="NCBI Taxonomy" id="64659"/>
    <lineage>
        <taxon>Eukaryota</taxon>
        <taxon>Fungi</taxon>
        <taxon>Dikarya</taxon>
        <taxon>Basidiomycota</taxon>
        <taxon>Agaricomycotina</taxon>
        <taxon>Agaricomycetes</taxon>
        <taxon>Agaricomycetidae</taxon>
        <taxon>Agaricales</taxon>
        <taxon>Tricholomatineae</taxon>
        <taxon>Clitocybaceae</taxon>
        <taxon>Collybia</taxon>
    </lineage>
</organism>
<comment type="caution">
    <text evidence="1">The sequence shown here is derived from an EMBL/GenBank/DDBJ whole genome shotgun (WGS) entry which is preliminary data.</text>
</comment>